<evidence type="ECO:0000313" key="9">
    <source>
        <dbReference type="Ensembl" id="ENSGMOP00000037696.1"/>
    </source>
</evidence>
<keyword evidence="4" id="KW-0880">Kelch repeat</keyword>
<gene>
    <name evidence="9" type="primary">KLHL36</name>
    <name evidence="9" type="synonym">klhl36</name>
</gene>
<dbReference type="RefSeq" id="XP_030221269.1">
    <property type="nucleotide sequence ID" value="XM_030365409.1"/>
</dbReference>
<dbReference type="OMA" id="RPAEDRW"/>
<dbReference type="GO" id="GO:0016567">
    <property type="term" value="P:protein ubiquitination"/>
    <property type="evidence" value="ECO:0007669"/>
    <property type="project" value="UniProtKB-UniPathway"/>
</dbReference>
<dbReference type="InterPro" id="IPR011333">
    <property type="entry name" value="SKP1/BTB/POZ_sf"/>
</dbReference>
<dbReference type="Proteomes" id="UP000694546">
    <property type="component" value="Chromosome 9"/>
</dbReference>
<evidence type="ECO:0000259" key="8">
    <source>
        <dbReference type="PROSITE" id="PS50097"/>
    </source>
</evidence>
<dbReference type="InterPro" id="IPR000210">
    <property type="entry name" value="BTB/POZ_dom"/>
</dbReference>
<dbReference type="Gene3D" id="1.25.40.420">
    <property type="match status" value="1"/>
</dbReference>
<sequence>MPKSEATMESGTHSCTSQHQRLSASSKVFGWAGQAVELLQGLEQQRRMGTLCDVVLVAGGQRLSAHRALLAISSPYFHAMFTLVMKEQRQAEVELVGTSYGGLKAVVDFMYSGELPLNGGNINDVLETAHLLQVGQAVDFCCQYLEMEVCEDNYLYLQELALFYSLERLEAFVDRFILQHFATLSLTADFLQNIPLDKLTSYLCSEQVQHASERALLQAALQWLSRGPEPRLAHGRQLLSRVRLPLLGPEELAGPVRSAVRALLPGDAGCEALVEEALAYHARPSAQPLLQTQRTALRGGSERLLLIGGEVLDRGSGLTASVFWLDAAAGAAAAAAAAAGGWREECLLPDLRSHLSVATLGGFIYTAGGSSSRDHSGDTACSLLHRYDPRQRTWAECAPMNQRREHFFLAAAGGCLIAVGGRNVTGPLSSVEVYHPAEDCWTYVAGLPRRTYGHAGTVHHGTVYISGGYDQQIGPYRRDVLSYDPPAAGAPSGRAPGWQERRPMGEARGWHCMASLGSRVYVIGGSNDLLDAPDRLDVGAVEALDPASGQWSRLADLPAPVSEAGLAVWGGRVYVLGGYSWVSMTFSRATQVYDPATGQWAPGPELPKRMAGASACACTLRPPPPPPTADATAAAPLPAATANATAPPPADANANAPHPSAAPRDDEEEGGEGGGRQWGRRPPQPV</sequence>
<dbReference type="Pfam" id="PF01344">
    <property type="entry name" value="Kelch_1"/>
    <property type="match status" value="4"/>
</dbReference>
<evidence type="ECO:0000256" key="1">
    <source>
        <dbReference type="ARBA" id="ARBA00003098"/>
    </source>
</evidence>
<accession>A0A8C5AWU3</accession>
<keyword evidence="6" id="KW-0833">Ubl conjugation pathway</keyword>
<comment type="pathway">
    <text evidence="2">Protein modification; protein ubiquitination.</text>
</comment>
<evidence type="ECO:0000256" key="3">
    <source>
        <dbReference type="ARBA" id="ARBA00019802"/>
    </source>
</evidence>
<evidence type="ECO:0000256" key="6">
    <source>
        <dbReference type="ARBA" id="ARBA00022786"/>
    </source>
</evidence>
<reference evidence="9" key="2">
    <citation type="submission" date="2025-09" db="UniProtKB">
        <authorList>
            <consortium name="Ensembl"/>
        </authorList>
    </citation>
    <scope>IDENTIFICATION</scope>
</reference>
<dbReference type="Pfam" id="PF00651">
    <property type="entry name" value="BTB"/>
    <property type="match status" value="1"/>
</dbReference>
<dbReference type="Pfam" id="PF07707">
    <property type="entry name" value="BACK"/>
    <property type="match status" value="1"/>
</dbReference>
<feature type="compositionally biased region" description="Low complexity" evidence="7">
    <location>
        <begin position="629"/>
        <end position="662"/>
    </location>
</feature>
<proteinExistence type="predicted"/>
<dbReference type="GeneTree" id="ENSGT00940000157543"/>
<name>A0A8C5AWU3_GADMO</name>
<dbReference type="SMART" id="SM00225">
    <property type="entry name" value="BTB"/>
    <property type="match status" value="1"/>
</dbReference>
<dbReference type="InterPro" id="IPR017096">
    <property type="entry name" value="BTB-kelch_protein"/>
</dbReference>
<dbReference type="GO" id="GO:0097602">
    <property type="term" value="F:cullin family protein binding"/>
    <property type="evidence" value="ECO:0007669"/>
    <property type="project" value="TreeGrafter"/>
</dbReference>
<dbReference type="SUPFAM" id="SSF54695">
    <property type="entry name" value="POZ domain"/>
    <property type="match status" value="1"/>
</dbReference>
<dbReference type="GeneID" id="115550412"/>
<evidence type="ECO:0000256" key="2">
    <source>
        <dbReference type="ARBA" id="ARBA00004906"/>
    </source>
</evidence>
<dbReference type="Gene3D" id="2.120.10.80">
    <property type="entry name" value="Kelch-type beta propeller"/>
    <property type="match status" value="2"/>
</dbReference>
<dbReference type="PANTHER" id="PTHR45632">
    <property type="entry name" value="LD33804P"/>
    <property type="match status" value="1"/>
</dbReference>
<evidence type="ECO:0000256" key="5">
    <source>
        <dbReference type="ARBA" id="ARBA00022737"/>
    </source>
</evidence>
<dbReference type="PANTHER" id="PTHR45632:SF4">
    <property type="entry name" value="KELCH-LIKE PROTEIN 36"/>
    <property type="match status" value="1"/>
</dbReference>
<dbReference type="Gene3D" id="3.30.710.10">
    <property type="entry name" value="Potassium Channel Kv1.1, Chain A"/>
    <property type="match status" value="1"/>
</dbReference>
<evidence type="ECO:0000256" key="4">
    <source>
        <dbReference type="ARBA" id="ARBA00022441"/>
    </source>
</evidence>
<reference evidence="9" key="1">
    <citation type="submission" date="2025-08" db="UniProtKB">
        <authorList>
            <consortium name="Ensembl"/>
        </authorList>
    </citation>
    <scope>IDENTIFICATION</scope>
</reference>
<dbReference type="PROSITE" id="PS50097">
    <property type="entry name" value="BTB"/>
    <property type="match status" value="1"/>
</dbReference>
<feature type="domain" description="BTB" evidence="8">
    <location>
        <begin position="52"/>
        <end position="119"/>
    </location>
</feature>
<keyword evidence="10" id="KW-1185">Reference proteome</keyword>
<keyword evidence="5" id="KW-0677">Repeat</keyword>
<evidence type="ECO:0000256" key="7">
    <source>
        <dbReference type="SAM" id="MobiDB-lite"/>
    </source>
</evidence>
<dbReference type="UniPathway" id="UPA00143"/>
<dbReference type="SUPFAM" id="SSF117281">
    <property type="entry name" value="Kelch motif"/>
    <property type="match status" value="1"/>
</dbReference>
<organism evidence="9 10">
    <name type="scientific">Gadus morhua</name>
    <name type="common">Atlantic cod</name>
    <dbReference type="NCBI Taxonomy" id="8049"/>
    <lineage>
        <taxon>Eukaryota</taxon>
        <taxon>Metazoa</taxon>
        <taxon>Chordata</taxon>
        <taxon>Craniata</taxon>
        <taxon>Vertebrata</taxon>
        <taxon>Euteleostomi</taxon>
        <taxon>Actinopterygii</taxon>
        <taxon>Neopterygii</taxon>
        <taxon>Teleostei</taxon>
        <taxon>Neoteleostei</taxon>
        <taxon>Acanthomorphata</taxon>
        <taxon>Zeiogadaria</taxon>
        <taxon>Gadariae</taxon>
        <taxon>Gadiformes</taxon>
        <taxon>Gadoidei</taxon>
        <taxon>Gadidae</taxon>
        <taxon>Gadus</taxon>
    </lineage>
</organism>
<dbReference type="Ensembl" id="ENSGMOT00000026645.1">
    <property type="protein sequence ID" value="ENSGMOP00000037696.1"/>
    <property type="gene ID" value="ENSGMOG00000028672.1"/>
</dbReference>
<dbReference type="InterPro" id="IPR011705">
    <property type="entry name" value="BACK"/>
</dbReference>
<protein>
    <recommendedName>
        <fullName evidence="3">Kelch-like protein 36</fullName>
    </recommendedName>
</protein>
<evidence type="ECO:0000313" key="10">
    <source>
        <dbReference type="Proteomes" id="UP000694546"/>
    </source>
</evidence>
<dbReference type="AlphaFoldDB" id="A0A8C5AWU3"/>
<dbReference type="SMART" id="SM00612">
    <property type="entry name" value="Kelch"/>
    <property type="match status" value="4"/>
</dbReference>
<feature type="region of interest" description="Disordered" evidence="7">
    <location>
        <begin position="617"/>
        <end position="686"/>
    </location>
</feature>
<comment type="function">
    <text evidence="1">Probable substrate-specific adapter of an E3 ubiquitin-protein ligase complex which mediates the ubiquitination and subsequent proteasomal degradation of target proteins.</text>
</comment>
<dbReference type="OrthoDB" id="6611570at2759"/>
<dbReference type="InterPro" id="IPR015915">
    <property type="entry name" value="Kelch-typ_b-propeller"/>
</dbReference>
<dbReference type="SMART" id="SM00875">
    <property type="entry name" value="BACK"/>
    <property type="match status" value="1"/>
</dbReference>
<dbReference type="PIRSF" id="PIRSF037037">
    <property type="entry name" value="Kelch-like_protein_gigaxonin"/>
    <property type="match status" value="1"/>
</dbReference>
<dbReference type="InterPro" id="IPR006652">
    <property type="entry name" value="Kelch_1"/>
</dbReference>